<name>A0A091DSQ4_FUKDA</name>
<dbReference type="AlphaFoldDB" id="A0A091DSQ4"/>
<gene>
    <name evidence="1" type="ORF">H920_12734</name>
</gene>
<evidence type="ECO:0000313" key="1">
    <source>
        <dbReference type="EMBL" id="KFO25816.1"/>
    </source>
</evidence>
<organism evidence="1 2">
    <name type="scientific">Fukomys damarensis</name>
    <name type="common">Damaraland mole rat</name>
    <name type="synonym">Cryptomys damarensis</name>
    <dbReference type="NCBI Taxonomy" id="885580"/>
    <lineage>
        <taxon>Eukaryota</taxon>
        <taxon>Metazoa</taxon>
        <taxon>Chordata</taxon>
        <taxon>Craniata</taxon>
        <taxon>Vertebrata</taxon>
        <taxon>Euteleostomi</taxon>
        <taxon>Mammalia</taxon>
        <taxon>Eutheria</taxon>
        <taxon>Euarchontoglires</taxon>
        <taxon>Glires</taxon>
        <taxon>Rodentia</taxon>
        <taxon>Hystricomorpha</taxon>
        <taxon>Bathyergidae</taxon>
        <taxon>Fukomys</taxon>
    </lineage>
</organism>
<reference evidence="1 2" key="1">
    <citation type="submission" date="2013-11" db="EMBL/GenBank/DDBJ databases">
        <title>The Damaraland mole rat (Fukomys damarensis) genome and evolution of African mole rats.</title>
        <authorList>
            <person name="Gladyshev V.N."/>
            <person name="Fang X."/>
        </authorList>
    </citation>
    <scope>NUCLEOTIDE SEQUENCE [LARGE SCALE GENOMIC DNA]</scope>
    <source>
        <tissue evidence="1">Liver</tissue>
    </source>
</reference>
<accession>A0A091DSQ4</accession>
<sequence>MNGNPDTGETAEPRIQLLAVNPPTALGLRNSTFLHISKAKCIFSCLDVDVEKVDVATLPDWDFVGFRGLDTRTRTNSTSEIDTGSQARMGREEEGPLPCAAEAIQAAGHTHPIVLALPTAALESSFRDFSVFSCAVLAALMSRINLKHLPFMDTLALEKEVTPTLGKSQKEHVLHPVKKVDEDPAAGVWELPLHRRALGSTVHRRFIPPHRVTPFQNCFRSQLSQIKTLPHQMPDQKANILQRENSPSGSWCCCSADQVVQVLKLKKEFRNYSKECAKEKGPRPPSPLTSDSAVCKFRTQILALDFASTDIQTKGRCFFHIPEAVRSHFSIFLLTIDELTLIQGGLTTLRGIFQNIVSRGWLRNQAFFS</sequence>
<dbReference type="EMBL" id="KN123330">
    <property type="protein sequence ID" value="KFO25816.1"/>
    <property type="molecule type" value="Genomic_DNA"/>
</dbReference>
<protein>
    <submittedName>
        <fullName evidence="1">Uncharacterized protein</fullName>
    </submittedName>
</protein>
<keyword evidence="2" id="KW-1185">Reference proteome</keyword>
<dbReference type="Proteomes" id="UP000028990">
    <property type="component" value="Unassembled WGS sequence"/>
</dbReference>
<evidence type="ECO:0000313" key="2">
    <source>
        <dbReference type="Proteomes" id="UP000028990"/>
    </source>
</evidence>
<proteinExistence type="predicted"/>